<reference evidence="2" key="1">
    <citation type="submission" date="2017-04" db="EMBL/GenBank/DDBJ databases">
        <title>Function of individual gut microbiota members based on whole genome sequencing of pure cultures obtained from chicken caecum.</title>
        <authorList>
            <person name="Medvecky M."/>
            <person name="Cejkova D."/>
            <person name="Polansky O."/>
            <person name="Karasova D."/>
            <person name="Kubasova T."/>
            <person name="Cizek A."/>
            <person name="Rychlik I."/>
        </authorList>
    </citation>
    <scope>NUCLEOTIDE SEQUENCE [LARGE SCALE GENOMIC DNA]</scope>
    <source>
        <strain evidence="2">An180</strain>
    </source>
</reference>
<gene>
    <name evidence="1" type="ORF">B5F17_13355</name>
</gene>
<dbReference type="AlphaFoldDB" id="A0A1Y4L2U5"/>
<dbReference type="EMBL" id="NFKK01000024">
    <property type="protein sequence ID" value="OUP51114.1"/>
    <property type="molecule type" value="Genomic_DNA"/>
</dbReference>
<dbReference type="Gene3D" id="3.30.420.280">
    <property type="match status" value="1"/>
</dbReference>
<evidence type="ECO:0000313" key="1">
    <source>
        <dbReference type="EMBL" id="OUP51114.1"/>
    </source>
</evidence>
<name>A0A1Y4L2U5_9FIRM</name>
<dbReference type="InterPro" id="IPR006437">
    <property type="entry name" value="Phage_terminase_lsu"/>
</dbReference>
<organism evidence="1 2">
    <name type="scientific">Butyricicoccus pullicaecorum</name>
    <dbReference type="NCBI Taxonomy" id="501571"/>
    <lineage>
        <taxon>Bacteria</taxon>
        <taxon>Bacillati</taxon>
        <taxon>Bacillota</taxon>
        <taxon>Clostridia</taxon>
        <taxon>Eubacteriales</taxon>
        <taxon>Butyricicoccaceae</taxon>
        <taxon>Butyricicoccus</taxon>
    </lineage>
</organism>
<proteinExistence type="predicted"/>
<dbReference type="Proteomes" id="UP000195897">
    <property type="component" value="Unassembled WGS sequence"/>
</dbReference>
<dbReference type="Gene3D" id="3.40.50.300">
    <property type="entry name" value="P-loop containing nucleotide triphosphate hydrolases"/>
    <property type="match status" value="1"/>
</dbReference>
<evidence type="ECO:0000313" key="2">
    <source>
        <dbReference type="Proteomes" id="UP000195897"/>
    </source>
</evidence>
<dbReference type="InterPro" id="IPR027417">
    <property type="entry name" value="P-loop_NTPase"/>
</dbReference>
<accession>A0A1Y4L2U5</accession>
<dbReference type="NCBIfam" id="TIGR01547">
    <property type="entry name" value="phage_term_2"/>
    <property type="match status" value="1"/>
</dbReference>
<sequence>MNLPAPFSQNQMRFFDRCFDSWLNVAEGGKRGGKNVLITMAFCAKLETHPSRIHLIAGVSTATARLNILDCDGFGMLNFFEGRCRAGQYQNRDCLYVRTPVGEKIVLISGGGKSGDEKLIKGNTYGMAYITEANECTPEFIKESFDRTLSSPKRTIYHDLNPKAEGHWYYKDVLEHHEEAQKRNPNYGYNYGHFTIADNMSIGDDQLRRALSTYDKTSLWYDRDIRGLRRAAEGLIYDMFRQDANTYDVPPIDLVDRSTRTIACDYGTTNPCVFLDIYDDGETIRVEREYRWDSRKEHRQKTDAEYADDMVEFMGSNYCTIIVDPSAASFILELQSRGFYVVPAENNVIDGIRNTSKLFVRRCIQINKNQCTALIDELGVYAWDRKAADRGEEKPVKEKDHAPDALRYYVNSLPDWRINVQT</sequence>
<protein>
    <submittedName>
        <fullName evidence="1">Uncharacterized protein</fullName>
    </submittedName>
</protein>
<comment type="caution">
    <text evidence="1">The sequence shown here is derived from an EMBL/GenBank/DDBJ whole genome shotgun (WGS) entry which is preliminary data.</text>
</comment>